<dbReference type="OMA" id="IIYTGHV"/>
<name>A0A3D5QCY3_FLESI</name>
<keyword evidence="2 4" id="KW-0732">Signal</keyword>
<keyword evidence="1" id="KW-0813">Transport</keyword>
<dbReference type="GO" id="GO:0017089">
    <property type="term" value="F:glycolipid transfer activity"/>
    <property type="evidence" value="ECO:0007669"/>
    <property type="project" value="TreeGrafter"/>
</dbReference>
<dbReference type="InterPro" id="IPR014340">
    <property type="entry name" value="LptA"/>
</dbReference>
<dbReference type="Proteomes" id="UP000262325">
    <property type="component" value="Unassembled WGS sequence"/>
</dbReference>
<evidence type="ECO:0000256" key="2">
    <source>
        <dbReference type="ARBA" id="ARBA00022729"/>
    </source>
</evidence>
<evidence type="ECO:0000313" key="6">
    <source>
        <dbReference type="EMBL" id="HCW93593.1"/>
    </source>
</evidence>
<feature type="domain" description="Organic solvent tolerance-like N-terminal" evidence="5">
    <location>
        <begin position="27"/>
        <end position="131"/>
    </location>
</feature>
<dbReference type="Pfam" id="PF03968">
    <property type="entry name" value="LptD_N"/>
    <property type="match status" value="1"/>
</dbReference>
<dbReference type="RefSeq" id="WP_013886131.1">
    <property type="nucleotide sequence ID" value="NZ_JAAZVV010000044.1"/>
</dbReference>
<gene>
    <name evidence="6" type="primary">lptA</name>
    <name evidence="6" type="ORF">DHM44_07915</name>
</gene>
<reference evidence="6 7" key="1">
    <citation type="journal article" date="2018" name="Nat. Biotechnol.">
        <title>A standardized bacterial taxonomy based on genome phylogeny substantially revises the tree of life.</title>
        <authorList>
            <person name="Parks D.H."/>
            <person name="Chuvochina M."/>
            <person name="Waite D.W."/>
            <person name="Rinke C."/>
            <person name="Skarshewski A."/>
            <person name="Chaumeil P.A."/>
            <person name="Hugenholtz P."/>
        </authorList>
    </citation>
    <scope>NUCLEOTIDE SEQUENCE [LARGE SCALE GENOMIC DNA]</scope>
    <source>
        <strain evidence="6">UBA8672</strain>
    </source>
</reference>
<dbReference type="EMBL" id="DPPF01000164">
    <property type="protein sequence ID" value="HCW93593.1"/>
    <property type="molecule type" value="Genomic_DNA"/>
</dbReference>
<comment type="caution">
    <text evidence="6">The sequence shown here is derived from an EMBL/GenBank/DDBJ whole genome shotgun (WGS) entry which is preliminary data.</text>
</comment>
<organism evidence="6 7">
    <name type="scientific">Flexistipes sinusarabici</name>
    <dbReference type="NCBI Taxonomy" id="2352"/>
    <lineage>
        <taxon>Bacteria</taxon>
        <taxon>Pseudomonadati</taxon>
        <taxon>Deferribacterota</taxon>
        <taxon>Deferribacteres</taxon>
        <taxon>Deferribacterales</taxon>
        <taxon>Flexistipitaceae</taxon>
        <taxon>Flexistipes</taxon>
    </lineage>
</organism>
<dbReference type="GO" id="GO:0009279">
    <property type="term" value="C:cell outer membrane"/>
    <property type="evidence" value="ECO:0007669"/>
    <property type="project" value="TreeGrafter"/>
</dbReference>
<dbReference type="AlphaFoldDB" id="A0A3D5QCY3"/>
<protein>
    <submittedName>
        <fullName evidence="6">Lipopolysaccharide transport periplasmic protein LptA</fullName>
    </submittedName>
</protein>
<evidence type="ECO:0000256" key="1">
    <source>
        <dbReference type="ARBA" id="ARBA00022448"/>
    </source>
</evidence>
<evidence type="ECO:0000256" key="4">
    <source>
        <dbReference type="SAM" id="SignalP"/>
    </source>
</evidence>
<feature type="chain" id="PRO_5017678186" evidence="4">
    <location>
        <begin position="22"/>
        <end position="174"/>
    </location>
</feature>
<dbReference type="GO" id="GO:0030288">
    <property type="term" value="C:outer membrane-bounded periplasmic space"/>
    <property type="evidence" value="ECO:0007669"/>
    <property type="project" value="TreeGrafter"/>
</dbReference>
<dbReference type="PANTHER" id="PTHR36504">
    <property type="entry name" value="LIPOPOLYSACCHARIDE EXPORT SYSTEM PROTEIN LPTA"/>
    <property type="match status" value="1"/>
</dbReference>
<dbReference type="GO" id="GO:0015920">
    <property type="term" value="P:lipopolysaccharide transport"/>
    <property type="evidence" value="ECO:0007669"/>
    <property type="project" value="InterPro"/>
</dbReference>
<evidence type="ECO:0000259" key="5">
    <source>
        <dbReference type="Pfam" id="PF03968"/>
    </source>
</evidence>
<proteinExistence type="predicted"/>
<keyword evidence="3" id="KW-0574">Periplasm</keyword>
<dbReference type="NCBIfam" id="TIGR03002">
    <property type="entry name" value="outer_YhbN_LptA"/>
    <property type="match status" value="1"/>
</dbReference>
<dbReference type="Gene3D" id="2.60.450.10">
    <property type="entry name" value="Lipopolysaccharide (LPS) transport protein A like domain"/>
    <property type="match status" value="1"/>
</dbReference>
<evidence type="ECO:0000313" key="7">
    <source>
        <dbReference type="Proteomes" id="UP000262325"/>
    </source>
</evidence>
<evidence type="ECO:0000256" key="3">
    <source>
        <dbReference type="ARBA" id="ARBA00022764"/>
    </source>
</evidence>
<dbReference type="InterPro" id="IPR052037">
    <property type="entry name" value="LPS_export_LptA"/>
</dbReference>
<dbReference type="GO" id="GO:0001530">
    <property type="term" value="F:lipopolysaccharide binding"/>
    <property type="evidence" value="ECO:0007669"/>
    <property type="project" value="InterPro"/>
</dbReference>
<dbReference type="InterPro" id="IPR005653">
    <property type="entry name" value="OstA-like_N"/>
</dbReference>
<sequence>MHIKKLSVLFFIIVCISVAGAAQNKVKIESDSLKYFGNRNVSYFSGNVFVKSDNLTMHSDNMSVYFNDNREPEKIVAQGNVSITKQELYALSNKAEMLMNENVIKLSGDVRVWQGENYLEGQQVIIYNDENRIEVKKSDKSRVKIIFYPDQKGKSIVNTGKPSEKELQEKDGSR</sequence>
<accession>A0A3D5QCY3</accession>
<feature type="signal peptide" evidence="4">
    <location>
        <begin position="1"/>
        <end position="21"/>
    </location>
</feature>
<dbReference type="PANTHER" id="PTHR36504:SF1">
    <property type="entry name" value="LIPOPOLYSACCHARIDE EXPORT SYSTEM PROTEIN LPTA"/>
    <property type="match status" value="1"/>
</dbReference>